<proteinExistence type="predicted"/>
<accession>A0ACC1DKB2</accession>
<protein>
    <submittedName>
        <fullName evidence="1">Uncharacterized protein</fullName>
    </submittedName>
</protein>
<evidence type="ECO:0000313" key="1">
    <source>
        <dbReference type="EMBL" id="KAJ0184164.1"/>
    </source>
</evidence>
<dbReference type="EMBL" id="CM034387">
    <property type="protein sequence ID" value="KAJ0184164.1"/>
    <property type="molecule type" value="Genomic_DNA"/>
</dbReference>
<reference evidence="1 2" key="1">
    <citation type="journal article" date="2021" name="Front. Genet.">
        <title>Chromosome-Level Genome Assembly Reveals Significant Gene Expansion in the Toll and IMD Signaling Pathways of Dendrolimus kikuchii.</title>
        <authorList>
            <person name="Zhou J."/>
            <person name="Wu P."/>
            <person name="Xiong Z."/>
            <person name="Liu N."/>
            <person name="Zhao N."/>
            <person name="Ji M."/>
            <person name="Qiu Y."/>
            <person name="Yang B."/>
        </authorList>
    </citation>
    <scope>NUCLEOTIDE SEQUENCE [LARGE SCALE GENOMIC DNA]</scope>
    <source>
        <strain evidence="1">Ann1</strain>
    </source>
</reference>
<organism evidence="1 2">
    <name type="scientific">Dendrolimus kikuchii</name>
    <dbReference type="NCBI Taxonomy" id="765133"/>
    <lineage>
        <taxon>Eukaryota</taxon>
        <taxon>Metazoa</taxon>
        <taxon>Ecdysozoa</taxon>
        <taxon>Arthropoda</taxon>
        <taxon>Hexapoda</taxon>
        <taxon>Insecta</taxon>
        <taxon>Pterygota</taxon>
        <taxon>Neoptera</taxon>
        <taxon>Endopterygota</taxon>
        <taxon>Lepidoptera</taxon>
        <taxon>Glossata</taxon>
        <taxon>Ditrysia</taxon>
        <taxon>Bombycoidea</taxon>
        <taxon>Lasiocampidae</taxon>
        <taxon>Dendrolimus</taxon>
    </lineage>
</organism>
<keyword evidence="2" id="KW-1185">Reference proteome</keyword>
<dbReference type="Proteomes" id="UP000824533">
    <property type="component" value="Linkage Group LG01"/>
</dbReference>
<sequence length="318" mass="34738">MAVVVYIFLCYIALTAGSPLQDPVIKKLHDGPRFQHIEGPDGKLYLVDLWMKASDVAEAARFDPDRDNVYHLFTRQNPTLSQPMMLGTNNLLAQSNFNPQRRTVVIIHGWRNSVTGNINTVLVPAFLGAADVNVNFLLPILCVSVARFINWVNQVTRASFDDYHIVGHSLGGHQAGIVGRNLDRKAGYITSLDPALPGWVTNSNKFQENDGTYTEVMHTNSGYQGYLSPLGHVDFYPNGGVNMPGCDSSGCSHARCYFYLAESLTSPFTGRGCANLTDAINGNCNLQETLQMGGLQPKTGSTGIFHLETNAGPPFSRG</sequence>
<evidence type="ECO:0000313" key="2">
    <source>
        <dbReference type="Proteomes" id="UP000824533"/>
    </source>
</evidence>
<name>A0ACC1DKB2_9NEOP</name>
<gene>
    <name evidence="1" type="ORF">K1T71_000587</name>
</gene>
<comment type="caution">
    <text evidence="1">The sequence shown here is derived from an EMBL/GenBank/DDBJ whole genome shotgun (WGS) entry which is preliminary data.</text>
</comment>